<dbReference type="InterPro" id="IPR050154">
    <property type="entry name" value="UbiB_kinase"/>
</dbReference>
<dbReference type="EMBL" id="CP061800">
    <property type="protein sequence ID" value="QTA91431.1"/>
    <property type="molecule type" value="Genomic_DNA"/>
</dbReference>
<dbReference type="Pfam" id="PF03109">
    <property type="entry name" value="ABC1"/>
    <property type="match status" value="1"/>
</dbReference>
<protein>
    <submittedName>
        <fullName evidence="4">UbiB domain-containing protein</fullName>
    </submittedName>
</protein>
<evidence type="ECO:0000259" key="3">
    <source>
        <dbReference type="Pfam" id="PF03109"/>
    </source>
</evidence>
<proteinExistence type="inferred from homology"/>
<comment type="similarity">
    <text evidence="1">Belongs to the protein kinase superfamily. ADCK protein kinase family.</text>
</comment>
<gene>
    <name evidence="4" type="ORF">dnm_074980</name>
</gene>
<evidence type="ECO:0000256" key="2">
    <source>
        <dbReference type="SAM" id="Phobius"/>
    </source>
</evidence>
<keyword evidence="2" id="KW-0472">Membrane</keyword>
<dbReference type="PANTHER" id="PTHR10566">
    <property type="entry name" value="CHAPERONE-ACTIVITY OF BC1 COMPLEX CABC1 -RELATED"/>
    <property type="match status" value="1"/>
</dbReference>
<keyword evidence="2" id="KW-1133">Transmembrane helix</keyword>
<accession>A0A975BTM4</accession>
<evidence type="ECO:0000313" key="4">
    <source>
        <dbReference type="EMBL" id="QTA91431.1"/>
    </source>
</evidence>
<sequence length="583" mass="66324">MKREPTRAISSAPIKSDTSNIDLKRYRKVRWFFAKVFLQAIWWDLILNRPILRVFRTPPLPRWRAIARNYRKLALEMGGVLIKLGQFLSIRVDILPSEVIQELKGLQDEVPPENLEDIIAQIEADFGCPLSEIFEWFSPIPLGSASLAQAHEVRVVSGEELVVKVLRPRVDVLVETDLKAIVLALGWLKCYKSIRERVDLDWLAEEFTLVTRRELDFEAEALNAERLADDFADDTEVCFPKVHWEYCAPRILAMEHVGYLKIGDLEAIEAAGISRVKVADKLYDVYMRQVFETHFVHVDPHPGNLFVRPLPHPDEIEAGITDFGPGDVVPYKPDRPFQLVFVDFGMSVKIPERLQTSLREYAIGVGTHDARKIVQSLVKAGALLEGADLNRLEQAHETLFRHLWGVRVGKMRDVALKEARTFIKEYKDVIYDEPFQFQADMLFIMRAIGILSGMAANLYPDFDVWTKTIPYAERYAKEELLKNGNDWLREAVSLGQLLLTLPARLDSVANQAEQGKLTIQTALSTDTRKAIQRLEQSVSRLAWMVLSAGLLVSGVNLHVGDKSFSGILIFLAILAFLWGIRKK</sequence>
<feature type="transmembrane region" description="Helical" evidence="2">
    <location>
        <begin position="563"/>
        <end position="580"/>
    </location>
</feature>
<reference evidence="4" key="1">
    <citation type="journal article" date="2021" name="Microb. Physiol.">
        <title>Proteogenomic Insights into the Physiology of Marine, Sulfate-Reducing, Filamentous Desulfonema limicola and Desulfonema magnum.</title>
        <authorList>
            <person name="Schnaars V."/>
            <person name="Wohlbrand L."/>
            <person name="Scheve S."/>
            <person name="Hinrichs C."/>
            <person name="Reinhardt R."/>
            <person name="Rabus R."/>
        </authorList>
    </citation>
    <scope>NUCLEOTIDE SEQUENCE</scope>
    <source>
        <strain evidence="4">4be13</strain>
    </source>
</reference>
<dbReference type="RefSeq" id="WP_207679215.1">
    <property type="nucleotide sequence ID" value="NZ_CP061800.1"/>
</dbReference>
<dbReference type="InterPro" id="IPR004147">
    <property type="entry name" value="ABC1_dom"/>
</dbReference>
<dbReference type="CDD" id="cd05121">
    <property type="entry name" value="ABC1_ADCK3-like"/>
    <property type="match status" value="1"/>
</dbReference>
<dbReference type="KEGG" id="dmm:dnm_074980"/>
<dbReference type="AlphaFoldDB" id="A0A975BTM4"/>
<evidence type="ECO:0000256" key="1">
    <source>
        <dbReference type="ARBA" id="ARBA00009670"/>
    </source>
</evidence>
<feature type="domain" description="ABC1 atypical kinase-like" evidence="3">
    <location>
        <begin position="106"/>
        <end position="376"/>
    </location>
</feature>
<evidence type="ECO:0000313" key="5">
    <source>
        <dbReference type="Proteomes" id="UP000663722"/>
    </source>
</evidence>
<dbReference type="SUPFAM" id="SSF56112">
    <property type="entry name" value="Protein kinase-like (PK-like)"/>
    <property type="match status" value="1"/>
</dbReference>
<feature type="transmembrane region" description="Helical" evidence="2">
    <location>
        <begin position="538"/>
        <end position="557"/>
    </location>
</feature>
<dbReference type="PANTHER" id="PTHR10566:SF113">
    <property type="entry name" value="PROTEIN ACTIVITY OF BC1 COMPLEX KINASE 7, CHLOROPLASTIC"/>
    <property type="match status" value="1"/>
</dbReference>
<keyword evidence="5" id="KW-1185">Reference proteome</keyword>
<dbReference type="InterPro" id="IPR011009">
    <property type="entry name" value="Kinase-like_dom_sf"/>
</dbReference>
<name>A0A975BTM4_9BACT</name>
<keyword evidence="2" id="KW-0812">Transmembrane</keyword>
<organism evidence="4 5">
    <name type="scientific">Desulfonema magnum</name>
    <dbReference type="NCBI Taxonomy" id="45655"/>
    <lineage>
        <taxon>Bacteria</taxon>
        <taxon>Pseudomonadati</taxon>
        <taxon>Thermodesulfobacteriota</taxon>
        <taxon>Desulfobacteria</taxon>
        <taxon>Desulfobacterales</taxon>
        <taxon>Desulfococcaceae</taxon>
        <taxon>Desulfonema</taxon>
    </lineage>
</organism>
<dbReference type="Proteomes" id="UP000663722">
    <property type="component" value="Chromosome"/>
</dbReference>